<protein>
    <submittedName>
        <fullName evidence="1">Uncharacterized protein</fullName>
    </submittedName>
</protein>
<dbReference type="InterPro" id="IPR027819">
    <property type="entry name" value="C9orf72"/>
</dbReference>
<dbReference type="GO" id="GO:0006914">
    <property type="term" value="P:autophagy"/>
    <property type="evidence" value="ECO:0007669"/>
    <property type="project" value="TreeGrafter"/>
</dbReference>
<dbReference type="PANTHER" id="PTHR31855:SF2">
    <property type="entry name" value="GUANINE NUCLEOTIDE EXCHANGE FACTOR C9ORF72"/>
    <property type="match status" value="1"/>
</dbReference>
<dbReference type="AlphaFoldDB" id="A0AA88IEA7"/>
<accession>A0AA88IEA7</accession>
<comment type="caution">
    <text evidence="1">The sequence shown here is derived from an EMBL/GenBank/DDBJ whole genome shotgun (WGS) entry which is preliminary data.</text>
</comment>
<organism evidence="1 2">
    <name type="scientific">Artemia franciscana</name>
    <name type="common">Brine shrimp</name>
    <name type="synonym">Artemia sanfranciscana</name>
    <dbReference type="NCBI Taxonomy" id="6661"/>
    <lineage>
        <taxon>Eukaryota</taxon>
        <taxon>Metazoa</taxon>
        <taxon>Ecdysozoa</taxon>
        <taxon>Arthropoda</taxon>
        <taxon>Crustacea</taxon>
        <taxon>Branchiopoda</taxon>
        <taxon>Anostraca</taxon>
        <taxon>Artemiidae</taxon>
        <taxon>Artemia</taxon>
    </lineage>
</organism>
<evidence type="ECO:0000313" key="1">
    <source>
        <dbReference type="EMBL" id="KAK2726724.1"/>
    </source>
</evidence>
<dbReference type="GO" id="GO:0005085">
    <property type="term" value="F:guanyl-nucleotide exchange factor activity"/>
    <property type="evidence" value="ECO:0007669"/>
    <property type="project" value="InterPro"/>
</dbReference>
<dbReference type="Pfam" id="PF15019">
    <property type="entry name" value="C9orf72-like"/>
    <property type="match status" value="1"/>
</dbReference>
<reference evidence="1" key="1">
    <citation type="submission" date="2023-07" db="EMBL/GenBank/DDBJ databases">
        <title>Chromosome-level genome assembly of Artemia franciscana.</title>
        <authorList>
            <person name="Jo E."/>
        </authorList>
    </citation>
    <scope>NUCLEOTIDE SEQUENCE</scope>
    <source>
        <tissue evidence="1">Whole body</tissue>
    </source>
</reference>
<sequence>MIAAVVLAKWDNVVGPRTLKVWGPRSNDEFSCTTGLKFSWAGEAGNDTDELDEAWEAENFEFDREESPEIVCVSDRSSSSSIVVVSCGASEQTNNSDSVSGAFDSGQLESSQYAVLETDLSHNLFNLNLPEEEGRMKVFLCDTVKYVTEHTVIACLSKPGIEELNLIKSSYFVVPDFYSVMICSTFYVDEYVTDCGTLETSYSVSVVGDIEDENMFMLLREYIECNLKEIAMFIKALPEIDNLVDDIRLDSRVNKMLYHVRSLMKQSFPTLVKAELLRNLLIQADFDCILTSHLQTFGNSYVCGDKYPLVEQIVSFLRHFLWDDSQKQRCRIISDMEHECFIPFLYVQGYVFSRMKKKPSVREILMNVYPITQIDLSVSPVVTIQSSSYVDHNQRRRKSTKKQSKNLVHTLTIKTGKNKRVQNQPSRLVSALLEKLVSNGSSQWEDVIKRFKRSLFLKASHLLSAKDGLEKNELNVQDAVIKRDGLRDLLMMKVGLTHSDFLIILAVAEYLRPGIYEELYRNTDS</sequence>
<dbReference type="Proteomes" id="UP001187531">
    <property type="component" value="Unassembled WGS sequence"/>
</dbReference>
<gene>
    <name evidence="1" type="ORF">QYM36_007530</name>
</gene>
<dbReference type="PROSITE" id="PS51835">
    <property type="entry name" value="DENN_C9ORF72"/>
    <property type="match status" value="1"/>
</dbReference>
<dbReference type="GO" id="GO:0005776">
    <property type="term" value="C:autophagosome"/>
    <property type="evidence" value="ECO:0007669"/>
    <property type="project" value="TreeGrafter"/>
</dbReference>
<dbReference type="PANTHER" id="PTHR31855">
    <property type="entry name" value="GUANINE NUCLEOTIDE EXCHANGE C9ORF72"/>
    <property type="match status" value="1"/>
</dbReference>
<dbReference type="EMBL" id="JAVRJZ010000001">
    <property type="protein sequence ID" value="KAK2726724.1"/>
    <property type="molecule type" value="Genomic_DNA"/>
</dbReference>
<name>A0AA88IEA7_ARTSF</name>
<evidence type="ECO:0000313" key="2">
    <source>
        <dbReference type="Proteomes" id="UP001187531"/>
    </source>
</evidence>
<keyword evidence="2" id="KW-1185">Reference proteome</keyword>
<dbReference type="EMBL" id="JAVRJZ010000001">
    <property type="protein sequence ID" value="KAK2726725.1"/>
    <property type="molecule type" value="Genomic_DNA"/>
</dbReference>
<dbReference type="GO" id="GO:0006897">
    <property type="term" value="P:endocytosis"/>
    <property type="evidence" value="ECO:0007669"/>
    <property type="project" value="TreeGrafter"/>
</dbReference>
<proteinExistence type="predicted"/>
<dbReference type="GO" id="GO:0005768">
    <property type="term" value="C:endosome"/>
    <property type="evidence" value="ECO:0007669"/>
    <property type="project" value="TreeGrafter"/>
</dbReference>